<comment type="caution">
    <text evidence="2">The sequence shown here is derived from an EMBL/GenBank/DDBJ whole genome shotgun (WGS) entry which is preliminary data.</text>
</comment>
<organism evidence="2 3">
    <name type="scientific">Stachybotrys elegans</name>
    <dbReference type="NCBI Taxonomy" id="80388"/>
    <lineage>
        <taxon>Eukaryota</taxon>
        <taxon>Fungi</taxon>
        <taxon>Dikarya</taxon>
        <taxon>Ascomycota</taxon>
        <taxon>Pezizomycotina</taxon>
        <taxon>Sordariomycetes</taxon>
        <taxon>Hypocreomycetidae</taxon>
        <taxon>Hypocreales</taxon>
        <taxon>Stachybotryaceae</taxon>
        <taxon>Stachybotrys</taxon>
    </lineage>
</organism>
<proteinExistence type="predicted"/>
<feature type="compositionally biased region" description="Polar residues" evidence="1">
    <location>
        <begin position="261"/>
        <end position="272"/>
    </location>
</feature>
<dbReference type="OrthoDB" id="2896980at2759"/>
<sequence>MATSIIDSFAEALPWGDRNITGPVSLSDTDFSRSPTAPVTCLEEPIDTWLQLGRAALGRAYSSGQLSNSWLATWEPSRYLRTEGDVTCASSPQLMNPVDLVLSASHQTSIRVLNEATSHKAGRPDRVWDLAAHGQSVKHFAVLDYKRIGSLKKDDFRPRLSHYEHARRHNDFSAQSWPDDNANKVLRIATAYAKGWKTRYVAMFDWDLLILLVMERAHGSDGGEWCRVTFVHDRPKMRLALLGFLEGAYLAATQRDTNHLQSLSVAQPTTPRSKSDRHTGSHRPDYQEVDEDGNPYHSPSPRHYRTGSSSQYYQTKQSGRHESIPRTAAYQGDFGMSGLTLDPRRMTRPSDSGGAPRNKSRDARAVQQTSSQRKEPTGQMNPFTPLSQRPGYSERPTGYERPRY</sequence>
<dbReference type="AlphaFoldDB" id="A0A8K0T0A4"/>
<feature type="compositionally biased region" description="Polar residues" evidence="1">
    <location>
        <begin position="378"/>
        <end position="387"/>
    </location>
</feature>
<protein>
    <submittedName>
        <fullName evidence="2">Uncharacterized protein</fullName>
    </submittedName>
</protein>
<feature type="compositionally biased region" description="Polar residues" evidence="1">
    <location>
        <begin position="306"/>
        <end position="317"/>
    </location>
</feature>
<name>A0A8K0T0A4_9HYPO</name>
<dbReference type="Proteomes" id="UP000813444">
    <property type="component" value="Unassembled WGS sequence"/>
</dbReference>
<evidence type="ECO:0000256" key="1">
    <source>
        <dbReference type="SAM" id="MobiDB-lite"/>
    </source>
</evidence>
<accession>A0A8K0T0A4</accession>
<dbReference type="EMBL" id="JAGPNK010000004">
    <property type="protein sequence ID" value="KAH7322393.1"/>
    <property type="molecule type" value="Genomic_DNA"/>
</dbReference>
<feature type="region of interest" description="Disordered" evidence="1">
    <location>
        <begin position="261"/>
        <end position="404"/>
    </location>
</feature>
<evidence type="ECO:0000313" key="3">
    <source>
        <dbReference type="Proteomes" id="UP000813444"/>
    </source>
</evidence>
<feature type="compositionally biased region" description="Basic and acidic residues" evidence="1">
    <location>
        <begin position="273"/>
        <end position="286"/>
    </location>
</feature>
<keyword evidence="3" id="KW-1185">Reference proteome</keyword>
<evidence type="ECO:0000313" key="2">
    <source>
        <dbReference type="EMBL" id="KAH7322393.1"/>
    </source>
</evidence>
<reference evidence="2" key="1">
    <citation type="journal article" date="2021" name="Nat. Commun.">
        <title>Genetic determinants of endophytism in the Arabidopsis root mycobiome.</title>
        <authorList>
            <person name="Mesny F."/>
            <person name="Miyauchi S."/>
            <person name="Thiergart T."/>
            <person name="Pickel B."/>
            <person name="Atanasova L."/>
            <person name="Karlsson M."/>
            <person name="Huettel B."/>
            <person name="Barry K.W."/>
            <person name="Haridas S."/>
            <person name="Chen C."/>
            <person name="Bauer D."/>
            <person name="Andreopoulos W."/>
            <person name="Pangilinan J."/>
            <person name="LaButti K."/>
            <person name="Riley R."/>
            <person name="Lipzen A."/>
            <person name="Clum A."/>
            <person name="Drula E."/>
            <person name="Henrissat B."/>
            <person name="Kohler A."/>
            <person name="Grigoriev I.V."/>
            <person name="Martin F.M."/>
            <person name="Hacquard S."/>
        </authorList>
    </citation>
    <scope>NUCLEOTIDE SEQUENCE</scope>
    <source>
        <strain evidence="2">MPI-CAGE-CH-0235</strain>
    </source>
</reference>
<gene>
    <name evidence="2" type="ORF">B0I35DRAFT_425754</name>
</gene>